<organism evidence="1 2">
    <name type="scientific">candidate division KSB3 bacterium</name>
    <dbReference type="NCBI Taxonomy" id="2044937"/>
    <lineage>
        <taxon>Bacteria</taxon>
        <taxon>candidate division KSB3</taxon>
    </lineage>
</organism>
<name>A0A2G6KC53_9BACT</name>
<dbReference type="EMBL" id="PDSK01000101">
    <property type="protein sequence ID" value="PIE33258.1"/>
    <property type="molecule type" value="Genomic_DNA"/>
</dbReference>
<reference evidence="1 2" key="1">
    <citation type="submission" date="2017-10" db="EMBL/GenBank/DDBJ databases">
        <title>Novel microbial diversity and functional potential in the marine mammal oral microbiome.</title>
        <authorList>
            <person name="Dudek N.K."/>
            <person name="Sun C.L."/>
            <person name="Burstein D."/>
            <person name="Kantor R.S."/>
            <person name="Aliaga Goltsman D.S."/>
            <person name="Bik E.M."/>
            <person name="Thomas B.C."/>
            <person name="Banfield J.F."/>
            <person name="Relman D.A."/>
        </authorList>
    </citation>
    <scope>NUCLEOTIDE SEQUENCE [LARGE SCALE GENOMIC DNA]</scope>
    <source>
        <strain evidence="1">DOLJORAL78_47_16</strain>
    </source>
</reference>
<gene>
    <name evidence="1" type="ORF">CSA56_12355</name>
</gene>
<evidence type="ECO:0000313" key="1">
    <source>
        <dbReference type="EMBL" id="PIE33258.1"/>
    </source>
</evidence>
<proteinExistence type="predicted"/>
<dbReference type="Proteomes" id="UP000230821">
    <property type="component" value="Unassembled WGS sequence"/>
</dbReference>
<protein>
    <submittedName>
        <fullName evidence="1">Uncharacterized protein</fullName>
    </submittedName>
</protein>
<evidence type="ECO:0000313" key="2">
    <source>
        <dbReference type="Proteomes" id="UP000230821"/>
    </source>
</evidence>
<sequence length="75" mass="8348">MKCVRFSGCLLVVCFTVLIIFGNNVSATEEYKMAVMFPGSIQDADFNASDDMTMQDVKKAALMIELFEKTLISLL</sequence>
<accession>A0A2G6KC53</accession>
<dbReference type="AlphaFoldDB" id="A0A2G6KC53"/>
<comment type="caution">
    <text evidence="1">The sequence shown here is derived from an EMBL/GenBank/DDBJ whole genome shotgun (WGS) entry which is preliminary data.</text>
</comment>